<keyword evidence="1 4" id="KW-0732">Signal</keyword>
<evidence type="ECO:0000313" key="6">
    <source>
        <dbReference type="EnsemblMetazoa" id="tetur23g00580.1"/>
    </source>
</evidence>
<name>T1KVG7_TETUR</name>
<evidence type="ECO:0000256" key="3">
    <source>
        <dbReference type="SAM" id="Phobius"/>
    </source>
</evidence>
<dbReference type="SMART" id="SM00469">
    <property type="entry name" value="WIF"/>
    <property type="match status" value="1"/>
</dbReference>
<evidence type="ECO:0000313" key="7">
    <source>
        <dbReference type="Proteomes" id="UP000015104"/>
    </source>
</evidence>
<keyword evidence="2" id="KW-0325">Glycoprotein</keyword>
<dbReference type="InterPro" id="IPR003306">
    <property type="entry name" value="WIF"/>
</dbReference>
<dbReference type="Proteomes" id="UP000015104">
    <property type="component" value="Unassembled WGS sequence"/>
</dbReference>
<dbReference type="Gene3D" id="2.60.40.2170">
    <property type="entry name" value="Wnt, WIF domain"/>
    <property type="match status" value="1"/>
</dbReference>
<feature type="signal peptide" evidence="4">
    <location>
        <begin position="1"/>
        <end position="22"/>
    </location>
</feature>
<keyword evidence="3" id="KW-1133">Transmembrane helix</keyword>
<dbReference type="eggNOG" id="KOG1024">
    <property type="taxonomic scope" value="Eukaryota"/>
</dbReference>
<dbReference type="EMBL" id="CAEY01000613">
    <property type="status" value="NOT_ANNOTATED_CDS"/>
    <property type="molecule type" value="Genomic_DNA"/>
</dbReference>
<keyword evidence="3" id="KW-0472">Membrane</keyword>
<feature type="transmembrane region" description="Helical" evidence="3">
    <location>
        <begin position="163"/>
        <end position="188"/>
    </location>
</feature>
<feature type="domain" description="WIF" evidence="5">
    <location>
        <begin position="26"/>
        <end position="157"/>
    </location>
</feature>
<dbReference type="Pfam" id="PF02019">
    <property type="entry name" value="WIF"/>
    <property type="match status" value="1"/>
</dbReference>
<dbReference type="STRING" id="32264.T1KVG7"/>
<dbReference type="EnsemblMetazoa" id="tetur23g00580.1">
    <property type="protein sequence ID" value="tetur23g00580.1"/>
    <property type="gene ID" value="tetur23g00580"/>
</dbReference>
<keyword evidence="7" id="KW-1185">Reference proteome</keyword>
<reference evidence="7" key="1">
    <citation type="submission" date="2011-08" db="EMBL/GenBank/DDBJ databases">
        <authorList>
            <person name="Rombauts S."/>
        </authorList>
    </citation>
    <scope>NUCLEOTIDE SEQUENCE</scope>
    <source>
        <strain evidence="7">London</strain>
    </source>
</reference>
<accession>T1KVG7</accession>
<keyword evidence="3" id="KW-0812">Transmembrane</keyword>
<proteinExistence type="predicted"/>
<evidence type="ECO:0000256" key="2">
    <source>
        <dbReference type="ARBA" id="ARBA00023180"/>
    </source>
</evidence>
<evidence type="ECO:0000256" key="4">
    <source>
        <dbReference type="SAM" id="SignalP"/>
    </source>
</evidence>
<evidence type="ECO:0000259" key="5">
    <source>
        <dbReference type="PROSITE" id="PS50814"/>
    </source>
</evidence>
<reference evidence="6" key="2">
    <citation type="submission" date="2015-06" db="UniProtKB">
        <authorList>
            <consortium name="EnsemblMetazoa"/>
        </authorList>
    </citation>
    <scope>IDENTIFICATION</scope>
</reference>
<evidence type="ECO:0000256" key="1">
    <source>
        <dbReference type="ARBA" id="ARBA00022729"/>
    </source>
</evidence>
<dbReference type="HOGENOM" id="CLU_092580_0_0_1"/>
<dbReference type="PROSITE" id="PS50814">
    <property type="entry name" value="WIF"/>
    <property type="match status" value="1"/>
</dbReference>
<dbReference type="AlphaFoldDB" id="T1KVG7"/>
<dbReference type="InterPro" id="IPR038677">
    <property type="entry name" value="WIF_sf"/>
</dbReference>
<sequence>MLASTWRNLVFHFVLLTPFTHGFLNLCLTPQEVNRLVDGSGGICYVKNGEVQNYPLGFVMPIAPHICGLNFNWQNLSKKKMSYSITFNFDNRHVLDMFYMNISQQVFRIEDAEVLVTINFNITVRDPDESLNFSLRRNHICDARAPHTISDAYRLLLPSLHELLNMTLFFLFLFGLVFAIIIVAYLLTDETDEMARIRNEAHETICKFLKDWEAIVINNSKTSSHFMHTRHNSEHRPKIYKEYFFAIYAVVQKCRKPRRLGTS</sequence>
<feature type="chain" id="PRO_5004581791" description="WIF domain-containing protein" evidence="4">
    <location>
        <begin position="23"/>
        <end position="263"/>
    </location>
</feature>
<protein>
    <recommendedName>
        <fullName evidence="5">WIF domain-containing protein</fullName>
    </recommendedName>
</protein>
<organism evidence="6 7">
    <name type="scientific">Tetranychus urticae</name>
    <name type="common">Two-spotted spider mite</name>
    <dbReference type="NCBI Taxonomy" id="32264"/>
    <lineage>
        <taxon>Eukaryota</taxon>
        <taxon>Metazoa</taxon>
        <taxon>Ecdysozoa</taxon>
        <taxon>Arthropoda</taxon>
        <taxon>Chelicerata</taxon>
        <taxon>Arachnida</taxon>
        <taxon>Acari</taxon>
        <taxon>Acariformes</taxon>
        <taxon>Trombidiformes</taxon>
        <taxon>Prostigmata</taxon>
        <taxon>Eleutherengona</taxon>
        <taxon>Raphignathae</taxon>
        <taxon>Tetranychoidea</taxon>
        <taxon>Tetranychidae</taxon>
        <taxon>Tetranychus</taxon>
    </lineage>
</organism>